<keyword evidence="2" id="KW-0472">Membrane</keyword>
<evidence type="ECO:0000259" key="3">
    <source>
        <dbReference type="Pfam" id="PF13349"/>
    </source>
</evidence>
<keyword evidence="2" id="KW-1133">Transmembrane helix</keyword>
<feature type="region of interest" description="Disordered" evidence="1">
    <location>
        <begin position="1"/>
        <end position="29"/>
    </location>
</feature>
<evidence type="ECO:0000256" key="1">
    <source>
        <dbReference type="SAM" id="MobiDB-lite"/>
    </source>
</evidence>
<evidence type="ECO:0000313" key="4">
    <source>
        <dbReference type="EMBL" id="MBM9468454.1"/>
    </source>
</evidence>
<name>A0A938YEN2_9ACTN</name>
<sequence length="287" mass="28203">MTMTQEAPAGPAGRPVGTGRDDAPGSTPKPKLPLLPIALGAGAAGALTVALLAGLVLSIVPAWHSSTSAVAAVLSGNELRISADRADVVLVPASAENESADTAVAQLRGRYSVHQPTVTASYDGEVTDFTVNCPSQQQCEGTVTVAVPSGVQVSVATTAGAITAQGMPNELQLGSQLGAITVTAPAEALIASTTSGNVVITDAASDAVAVQTASGTVTASFVEEPSLLGVTTYSGTVDLALAGGPYAVDTTGVRAPLDITVATTESAAASRVVVVSTTGAVTLRAAG</sequence>
<gene>
    <name evidence="4" type="ORF">JL106_14310</name>
</gene>
<evidence type="ECO:0000313" key="5">
    <source>
        <dbReference type="Proteomes" id="UP000663792"/>
    </source>
</evidence>
<accession>A0A938YEN2</accession>
<dbReference type="InterPro" id="IPR025164">
    <property type="entry name" value="Toastrack_DUF4097"/>
</dbReference>
<dbReference type="AlphaFoldDB" id="A0A938YEN2"/>
<keyword evidence="5" id="KW-1185">Reference proteome</keyword>
<evidence type="ECO:0000256" key="2">
    <source>
        <dbReference type="SAM" id="Phobius"/>
    </source>
</evidence>
<protein>
    <submittedName>
        <fullName evidence="4">DUF4097 family beta strand repeat protein</fullName>
    </submittedName>
</protein>
<feature type="domain" description="DUF4097" evidence="3">
    <location>
        <begin position="78"/>
        <end position="240"/>
    </location>
</feature>
<proteinExistence type="predicted"/>
<feature type="transmembrane region" description="Helical" evidence="2">
    <location>
        <begin position="34"/>
        <end position="60"/>
    </location>
</feature>
<dbReference type="EMBL" id="JAERWK010000019">
    <property type="protein sequence ID" value="MBM9468454.1"/>
    <property type="molecule type" value="Genomic_DNA"/>
</dbReference>
<dbReference type="Proteomes" id="UP000663792">
    <property type="component" value="Unassembled WGS sequence"/>
</dbReference>
<comment type="caution">
    <text evidence="4">The sequence shown here is derived from an EMBL/GenBank/DDBJ whole genome shotgun (WGS) entry which is preliminary data.</text>
</comment>
<dbReference type="Pfam" id="PF13349">
    <property type="entry name" value="DUF4097"/>
    <property type="match status" value="1"/>
</dbReference>
<reference evidence="4" key="1">
    <citation type="submission" date="2021-01" db="EMBL/GenBank/DDBJ databases">
        <title>YIM 132084 draft genome.</title>
        <authorList>
            <person name="An D."/>
        </authorList>
    </citation>
    <scope>NUCLEOTIDE SEQUENCE</scope>
    <source>
        <strain evidence="4">YIM 132084</strain>
    </source>
</reference>
<organism evidence="4 5">
    <name type="scientific">Nakamurella leprariae</name>
    <dbReference type="NCBI Taxonomy" id="2803911"/>
    <lineage>
        <taxon>Bacteria</taxon>
        <taxon>Bacillati</taxon>
        <taxon>Actinomycetota</taxon>
        <taxon>Actinomycetes</taxon>
        <taxon>Nakamurellales</taxon>
        <taxon>Nakamurellaceae</taxon>
        <taxon>Nakamurella</taxon>
    </lineage>
</organism>
<keyword evidence="2" id="KW-0812">Transmembrane</keyword>